<dbReference type="EMBL" id="CP091430">
    <property type="protein sequence ID" value="UVI29899.1"/>
    <property type="molecule type" value="Genomic_DNA"/>
</dbReference>
<keyword evidence="9" id="KW-0282">Flagellum</keyword>
<evidence type="ECO:0000259" key="8">
    <source>
        <dbReference type="Pfam" id="PF04316"/>
    </source>
</evidence>
<organism evidence="9 10">
    <name type="scientific">Paenibacillus spongiae</name>
    <dbReference type="NCBI Taxonomy" id="2909671"/>
    <lineage>
        <taxon>Bacteria</taxon>
        <taxon>Bacillati</taxon>
        <taxon>Bacillota</taxon>
        <taxon>Bacilli</taxon>
        <taxon>Bacillales</taxon>
        <taxon>Paenibacillaceae</taxon>
        <taxon>Paenibacillus</taxon>
    </lineage>
</organism>
<sequence length="87" mass="10111">MKINEPQRIGAVNPYQKHNEHRTGEMGRKRKTDEVQISAEAQEMLSYSRVNNAERTKRIEELKQEVSTGTYHVDAGKIAEKVWPFLK</sequence>
<evidence type="ECO:0000256" key="4">
    <source>
        <dbReference type="ARBA" id="ARBA00022795"/>
    </source>
</evidence>
<evidence type="ECO:0000256" key="2">
    <source>
        <dbReference type="ARBA" id="ARBA00017823"/>
    </source>
</evidence>
<keyword evidence="6" id="KW-0804">Transcription</keyword>
<keyword evidence="9" id="KW-0966">Cell projection</keyword>
<dbReference type="InterPro" id="IPR007412">
    <property type="entry name" value="FlgM"/>
</dbReference>
<dbReference type="InterPro" id="IPR035890">
    <property type="entry name" value="Anti-sigma-28_factor_FlgM_sf"/>
</dbReference>
<keyword evidence="9" id="KW-0969">Cilium</keyword>
<dbReference type="NCBIfam" id="TIGR03824">
    <property type="entry name" value="FlgM_jcvi"/>
    <property type="match status" value="1"/>
</dbReference>
<evidence type="ECO:0000256" key="7">
    <source>
        <dbReference type="SAM" id="MobiDB-lite"/>
    </source>
</evidence>
<keyword evidence="5" id="KW-0805">Transcription regulation</keyword>
<reference evidence="9" key="1">
    <citation type="submission" date="2022-01" db="EMBL/GenBank/DDBJ databases">
        <title>Paenibacillus spongiae sp. nov., isolated from marine sponge.</title>
        <authorList>
            <person name="Li Z."/>
            <person name="Zhang M."/>
        </authorList>
    </citation>
    <scope>NUCLEOTIDE SEQUENCE</scope>
    <source>
        <strain evidence="9">PHS-Z3</strain>
    </source>
</reference>
<evidence type="ECO:0000256" key="5">
    <source>
        <dbReference type="ARBA" id="ARBA00023015"/>
    </source>
</evidence>
<evidence type="ECO:0000313" key="9">
    <source>
        <dbReference type="EMBL" id="UVI29899.1"/>
    </source>
</evidence>
<comment type="similarity">
    <text evidence="1">Belongs to the FlgM family.</text>
</comment>
<protein>
    <recommendedName>
        <fullName evidence="2">Negative regulator of flagellin synthesis</fullName>
    </recommendedName>
</protein>
<proteinExistence type="inferred from homology"/>
<dbReference type="InterPro" id="IPR031316">
    <property type="entry name" value="FlgM_C"/>
</dbReference>
<gene>
    <name evidence="9" type="primary">flgM</name>
    <name evidence="9" type="ORF">L1F29_31705</name>
</gene>
<evidence type="ECO:0000256" key="1">
    <source>
        <dbReference type="ARBA" id="ARBA00005322"/>
    </source>
</evidence>
<evidence type="ECO:0000256" key="3">
    <source>
        <dbReference type="ARBA" id="ARBA00022491"/>
    </source>
</evidence>
<evidence type="ECO:0000256" key="6">
    <source>
        <dbReference type="ARBA" id="ARBA00023163"/>
    </source>
</evidence>
<feature type="domain" description="Anti-sigma-28 factor FlgM C-terminal" evidence="8">
    <location>
        <begin position="33"/>
        <end position="81"/>
    </location>
</feature>
<feature type="compositionally biased region" description="Basic and acidic residues" evidence="7">
    <location>
        <begin position="17"/>
        <end position="33"/>
    </location>
</feature>
<dbReference type="Pfam" id="PF04316">
    <property type="entry name" value="FlgM"/>
    <property type="match status" value="1"/>
</dbReference>
<feature type="region of interest" description="Disordered" evidence="7">
    <location>
        <begin position="1"/>
        <end position="33"/>
    </location>
</feature>
<keyword evidence="10" id="KW-1185">Reference proteome</keyword>
<dbReference type="Proteomes" id="UP001057877">
    <property type="component" value="Chromosome"/>
</dbReference>
<accession>A0ABY5S864</accession>
<keyword evidence="3" id="KW-0678">Repressor</keyword>
<dbReference type="RefSeq" id="WP_258385970.1">
    <property type="nucleotide sequence ID" value="NZ_CP091430.1"/>
</dbReference>
<evidence type="ECO:0000313" key="10">
    <source>
        <dbReference type="Proteomes" id="UP001057877"/>
    </source>
</evidence>
<dbReference type="SUPFAM" id="SSF101498">
    <property type="entry name" value="Anti-sigma factor FlgM"/>
    <property type="match status" value="1"/>
</dbReference>
<name>A0ABY5S864_9BACL</name>
<keyword evidence="4" id="KW-1005">Bacterial flagellum biogenesis</keyword>